<dbReference type="Proteomes" id="UP000283269">
    <property type="component" value="Unassembled WGS sequence"/>
</dbReference>
<evidence type="ECO:0000256" key="2">
    <source>
        <dbReference type="ARBA" id="ARBA00022771"/>
    </source>
</evidence>
<evidence type="ECO:0000259" key="5">
    <source>
        <dbReference type="PROSITE" id="PS50865"/>
    </source>
</evidence>
<evidence type="ECO:0000313" key="7">
    <source>
        <dbReference type="Proteomes" id="UP000283269"/>
    </source>
</evidence>
<dbReference type="PROSITE" id="PS50865">
    <property type="entry name" value="ZF_MYND_2"/>
    <property type="match status" value="1"/>
</dbReference>
<feature type="domain" description="MYND-type" evidence="5">
    <location>
        <begin position="15"/>
        <end position="56"/>
    </location>
</feature>
<dbReference type="GO" id="GO:0008270">
    <property type="term" value="F:zinc ion binding"/>
    <property type="evidence" value="ECO:0007669"/>
    <property type="project" value="UniProtKB-KW"/>
</dbReference>
<dbReference type="SUPFAM" id="SSF144232">
    <property type="entry name" value="HIT/MYND zinc finger-like"/>
    <property type="match status" value="1"/>
</dbReference>
<dbReference type="OrthoDB" id="432970at2759"/>
<evidence type="ECO:0000256" key="3">
    <source>
        <dbReference type="ARBA" id="ARBA00022833"/>
    </source>
</evidence>
<dbReference type="Pfam" id="PF01753">
    <property type="entry name" value="zf-MYND"/>
    <property type="match status" value="1"/>
</dbReference>
<dbReference type="PROSITE" id="PS01360">
    <property type="entry name" value="ZF_MYND_1"/>
    <property type="match status" value="1"/>
</dbReference>
<keyword evidence="1" id="KW-0479">Metal-binding</keyword>
<accession>A0A409WU23</accession>
<keyword evidence="3" id="KW-0862">Zinc</keyword>
<sequence length="240" mass="27584">MPQALSKQARELKQCQQCFKSDSKEAPLQTCAKCKRAHYCSRECQVKDWKNHKRLCAMNREMRAAMKSDDVLIDETLATIGMTIADGENKMKKWVQYYKAALGISVVHALRLQTTPEACLTHLLTFTLVPKFTAENPPRKDKDIWTAFKVENIQVLSFEECIQARPELEAQFDTIALKTKNSWKENFKTIGFPITLIQIPCIRTTRFIPIGIEGPPEELVRWEPQWKENLTTIVEQGIAI</sequence>
<reference evidence="6 7" key="1">
    <citation type="journal article" date="2018" name="Evol. Lett.">
        <title>Horizontal gene cluster transfer increased hallucinogenic mushroom diversity.</title>
        <authorList>
            <person name="Reynolds H.T."/>
            <person name="Vijayakumar V."/>
            <person name="Gluck-Thaler E."/>
            <person name="Korotkin H.B."/>
            <person name="Matheny P.B."/>
            <person name="Slot J.C."/>
        </authorList>
    </citation>
    <scope>NUCLEOTIDE SEQUENCE [LARGE SCALE GENOMIC DNA]</scope>
    <source>
        <strain evidence="6 7">2631</strain>
    </source>
</reference>
<keyword evidence="2 4" id="KW-0863">Zinc-finger</keyword>
<keyword evidence="7" id="KW-1185">Reference proteome</keyword>
<dbReference type="AlphaFoldDB" id="A0A409WU23"/>
<evidence type="ECO:0000256" key="1">
    <source>
        <dbReference type="ARBA" id="ARBA00022723"/>
    </source>
</evidence>
<name>A0A409WU23_PSICY</name>
<dbReference type="InParanoid" id="A0A409WU23"/>
<gene>
    <name evidence="6" type="ORF">CVT25_014628</name>
</gene>
<evidence type="ECO:0000313" key="6">
    <source>
        <dbReference type="EMBL" id="PPQ81977.1"/>
    </source>
</evidence>
<comment type="caution">
    <text evidence="6">The sequence shown here is derived from an EMBL/GenBank/DDBJ whole genome shotgun (WGS) entry which is preliminary data.</text>
</comment>
<dbReference type="InterPro" id="IPR002893">
    <property type="entry name" value="Znf_MYND"/>
</dbReference>
<evidence type="ECO:0000256" key="4">
    <source>
        <dbReference type="PROSITE-ProRule" id="PRU00134"/>
    </source>
</evidence>
<dbReference type="EMBL" id="NHYD01003192">
    <property type="protein sequence ID" value="PPQ81977.1"/>
    <property type="molecule type" value="Genomic_DNA"/>
</dbReference>
<proteinExistence type="predicted"/>
<dbReference type="Gene3D" id="6.10.140.2220">
    <property type="match status" value="1"/>
</dbReference>
<dbReference type="STRING" id="93625.A0A409WU23"/>
<organism evidence="6 7">
    <name type="scientific">Psilocybe cyanescens</name>
    <dbReference type="NCBI Taxonomy" id="93625"/>
    <lineage>
        <taxon>Eukaryota</taxon>
        <taxon>Fungi</taxon>
        <taxon>Dikarya</taxon>
        <taxon>Basidiomycota</taxon>
        <taxon>Agaricomycotina</taxon>
        <taxon>Agaricomycetes</taxon>
        <taxon>Agaricomycetidae</taxon>
        <taxon>Agaricales</taxon>
        <taxon>Agaricineae</taxon>
        <taxon>Strophariaceae</taxon>
        <taxon>Psilocybe</taxon>
    </lineage>
</organism>
<protein>
    <recommendedName>
        <fullName evidence="5">MYND-type domain-containing protein</fullName>
    </recommendedName>
</protein>